<dbReference type="OrthoDB" id="428577at2759"/>
<dbReference type="PANTHER" id="PTHR45690:SF15">
    <property type="entry name" value="NACHT, LRR AND PYD DOMAINS-CONTAINING PROTEIN 14"/>
    <property type="match status" value="1"/>
</dbReference>
<name>A0A1A6H1A1_NEOLE</name>
<organism evidence="2 3">
    <name type="scientific">Neotoma lepida</name>
    <name type="common">Desert woodrat</name>
    <dbReference type="NCBI Taxonomy" id="56216"/>
    <lineage>
        <taxon>Eukaryota</taxon>
        <taxon>Metazoa</taxon>
        <taxon>Chordata</taxon>
        <taxon>Craniata</taxon>
        <taxon>Vertebrata</taxon>
        <taxon>Euteleostomi</taxon>
        <taxon>Mammalia</taxon>
        <taxon>Eutheria</taxon>
        <taxon>Euarchontoglires</taxon>
        <taxon>Glires</taxon>
        <taxon>Rodentia</taxon>
        <taxon>Myomorpha</taxon>
        <taxon>Muroidea</taxon>
        <taxon>Cricetidae</taxon>
        <taxon>Neotominae</taxon>
        <taxon>Neotoma</taxon>
    </lineage>
</organism>
<keyword evidence="3" id="KW-1185">Reference proteome</keyword>
<dbReference type="GO" id="GO:0005737">
    <property type="term" value="C:cytoplasm"/>
    <property type="evidence" value="ECO:0007669"/>
    <property type="project" value="TreeGrafter"/>
</dbReference>
<dbReference type="InterPro" id="IPR007111">
    <property type="entry name" value="NACHT_NTPase"/>
</dbReference>
<comment type="caution">
    <text evidence="2">The sequence shown here is derived from an EMBL/GenBank/DDBJ whole genome shotgun (WGS) entry which is preliminary data.</text>
</comment>
<proteinExistence type="predicted"/>
<dbReference type="InterPro" id="IPR027417">
    <property type="entry name" value="P-loop_NTPase"/>
</dbReference>
<dbReference type="Proteomes" id="UP000092124">
    <property type="component" value="Unassembled WGS sequence"/>
</dbReference>
<evidence type="ECO:0000313" key="2">
    <source>
        <dbReference type="EMBL" id="OBS72363.1"/>
    </source>
</evidence>
<sequence>MLTKQVRRACRKGQLYRDHFQHVFYFSCRELAQCKQLSLAKLIAKNQSVPAAPIRQILSHPKKLLFILDGIDEPAWVLGKQNPKLRLHWSQQQPAHTLLPSLLGNPSYQGLPCYSQPGKQLCNLFYFGEHSHWCLQEFSAAISYGLKYRQKYRDSFQNIIIVKNLLKTGNERNGDLCLQAAALRDKVEHAMGNPM</sequence>
<evidence type="ECO:0000259" key="1">
    <source>
        <dbReference type="Pfam" id="PF05729"/>
    </source>
</evidence>
<dbReference type="PANTHER" id="PTHR45690">
    <property type="entry name" value="NACHT, LRR AND PYD DOMAINS-CONTAINING PROTEIN 12"/>
    <property type="match status" value="1"/>
</dbReference>
<feature type="non-terminal residue" evidence="2">
    <location>
        <position position="195"/>
    </location>
</feature>
<dbReference type="Gene3D" id="3.40.50.300">
    <property type="entry name" value="P-loop containing nucleotide triphosphate hydrolases"/>
    <property type="match status" value="1"/>
</dbReference>
<accession>A0A1A6H1A1</accession>
<protein>
    <recommendedName>
        <fullName evidence="1">NACHT domain-containing protein</fullName>
    </recommendedName>
</protein>
<dbReference type="GO" id="GO:0050727">
    <property type="term" value="P:regulation of inflammatory response"/>
    <property type="evidence" value="ECO:0007669"/>
    <property type="project" value="TreeGrafter"/>
</dbReference>
<dbReference type="EMBL" id="LZPO01055123">
    <property type="protein sequence ID" value="OBS72363.1"/>
    <property type="molecule type" value="Genomic_DNA"/>
</dbReference>
<reference evidence="2 3" key="1">
    <citation type="submission" date="2016-06" db="EMBL/GenBank/DDBJ databases">
        <title>The Draft Genome Sequence and Annotation of the Desert Woodrat Neotoma lepida.</title>
        <authorList>
            <person name="Campbell M."/>
            <person name="Oakeson K.F."/>
            <person name="Yandell M."/>
            <person name="Halpert J.R."/>
            <person name="Dearing D."/>
        </authorList>
    </citation>
    <scope>NUCLEOTIDE SEQUENCE [LARGE SCALE GENOMIC DNA]</scope>
    <source>
        <strain evidence="2">417</strain>
        <tissue evidence="2">Liver</tissue>
    </source>
</reference>
<evidence type="ECO:0000313" key="3">
    <source>
        <dbReference type="Proteomes" id="UP000092124"/>
    </source>
</evidence>
<dbReference type="Pfam" id="PF05729">
    <property type="entry name" value="NACHT"/>
    <property type="match status" value="1"/>
</dbReference>
<dbReference type="AlphaFoldDB" id="A0A1A6H1A1"/>
<gene>
    <name evidence="2" type="ORF">A6R68_13064</name>
</gene>
<dbReference type="STRING" id="56216.A0A1A6H1A1"/>
<feature type="domain" description="NACHT" evidence="1">
    <location>
        <begin position="1"/>
        <end position="105"/>
    </location>
</feature>
<dbReference type="InterPro" id="IPR050637">
    <property type="entry name" value="NLRP_innate_immun_reg"/>
</dbReference>